<reference evidence="6" key="3">
    <citation type="submission" date="2021-05" db="UniProtKB">
        <authorList>
            <consortium name="EnsemblPlants"/>
        </authorList>
    </citation>
    <scope>IDENTIFICATION</scope>
    <source>
        <strain evidence="6">cv. B73</strain>
    </source>
</reference>
<keyword evidence="7" id="KW-1185">Reference proteome</keyword>
<dbReference type="SUPFAM" id="SSF52540">
    <property type="entry name" value="P-loop containing nucleoside triphosphate hydrolases"/>
    <property type="match status" value="1"/>
</dbReference>
<accession>A0A804QQL3</accession>
<dbReference type="AlphaFoldDB" id="A0A804QQL3"/>
<reference evidence="6" key="2">
    <citation type="submission" date="2019-07" db="EMBL/GenBank/DDBJ databases">
        <authorList>
            <person name="Seetharam A."/>
            <person name="Woodhouse M."/>
            <person name="Cannon E."/>
        </authorList>
    </citation>
    <scope>NUCLEOTIDE SEQUENCE [LARGE SCALE GENOMIC DNA]</scope>
    <source>
        <strain evidence="6">cv. B73</strain>
    </source>
</reference>
<name>A0A804QQL3_MAIZE</name>
<dbReference type="InterPro" id="IPR055319">
    <property type="entry name" value="At5g58720-like"/>
</dbReference>
<keyword evidence="1" id="KW-0547">Nucleotide-binding</keyword>
<dbReference type="PANTHER" id="PTHR47676">
    <property type="entry name" value="OS01G0225100 PROTEIN"/>
    <property type="match status" value="1"/>
</dbReference>
<keyword evidence="4" id="KW-0067">ATP-binding</keyword>
<dbReference type="InterPro" id="IPR041679">
    <property type="entry name" value="DNA2/NAM7-like_C"/>
</dbReference>
<evidence type="ECO:0000313" key="6">
    <source>
        <dbReference type="EnsemblPlants" id="Zm00001eb351660_P001"/>
    </source>
</evidence>
<keyword evidence="3" id="KW-0347">Helicase</keyword>
<feature type="domain" description="DNA2/NAM7 helicase-like C-terminal" evidence="5">
    <location>
        <begin position="123"/>
        <end position="218"/>
    </location>
</feature>
<evidence type="ECO:0000256" key="4">
    <source>
        <dbReference type="ARBA" id="ARBA00022840"/>
    </source>
</evidence>
<dbReference type="InterPro" id="IPR036063">
    <property type="entry name" value="Smr_dom_sf"/>
</dbReference>
<dbReference type="GO" id="GO:0004386">
    <property type="term" value="F:helicase activity"/>
    <property type="evidence" value="ECO:0007669"/>
    <property type="project" value="UniProtKB-KW"/>
</dbReference>
<evidence type="ECO:0000256" key="3">
    <source>
        <dbReference type="ARBA" id="ARBA00022806"/>
    </source>
</evidence>
<dbReference type="Pfam" id="PF13087">
    <property type="entry name" value="AAA_12"/>
    <property type="match status" value="1"/>
</dbReference>
<evidence type="ECO:0000256" key="2">
    <source>
        <dbReference type="ARBA" id="ARBA00022801"/>
    </source>
</evidence>
<evidence type="ECO:0000313" key="7">
    <source>
        <dbReference type="Proteomes" id="UP000007305"/>
    </source>
</evidence>
<dbReference type="InParanoid" id="A0A804QQL3"/>
<dbReference type="GO" id="GO:0005694">
    <property type="term" value="C:chromosome"/>
    <property type="evidence" value="ECO:0007669"/>
    <property type="project" value="UniProtKB-ARBA"/>
</dbReference>
<dbReference type="EnsemblPlants" id="Zm00001eb351660_T001">
    <property type="protein sequence ID" value="Zm00001eb351660_P001"/>
    <property type="gene ID" value="Zm00001eb351660"/>
</dbReference>
<dbReference type="GO" id="GO:0005524">
    <property type="term" value="F:ATP binding"/>
    <property type="evidence" value="ECO:0007669"/>
    <property type="project" value="UniProtKB-KW"/>
</dbReference>
<sequence length="343" mass="38324">MSWRSARPKVSSLEVHGIFGRDDVIKSLRGLYEVSKNLKEIRFKGGALSLDMCFTSLQLCKDAAESEEAKMALSAAAKKFKVPSLKILGRLLDTVMKESGLVAVQKMLERSSTCYNVFAFLSIVETLSTRSKLSIGVVCPYNAQVRAIQEKVGKACRRNDYFSVKVKSMDGFQGAEEDIIIISIVRSNGAGTVGFLSNLQRTNVALTRAKHCLWIVGNGTTLFNSNSGKHYRELGRIEDEKATRNIFEARNKHITNTVTIDLHGQHVQHAMNLLKIHMMICICIPCTGKGKIKRSVIELAEKEHIEWREENSGTVALRLGGPREYRFLEHESDSDQVGNFNID</sequence>
<dbReference type="CDD" id="cd18808">
    <property type="entry name" value="SF1_C_Upf1"/>
    <property type="match status" value="1"/>
</dbReference>
<dbReference type="Gene3D" id="3.40.50.300">
    <property type="entry name" value="P-loop containing nucleotide triphosphate hydrolases"/>
    <property type="match status" value="1"/>
</dbReference>
<proteinExistence type="predicted"/>
<dbReference type="Proteomes" id="UP000007305">
    <property type="component" value="Chromosome 8"/>
</dbReference>
<dbReference type="SUPFAM" id="SSF160443">
    <property type="entry name" value="SMR domain-like"/>
    <property type="match status" value="1"/>
</dbReference>
<organism evidence="6 7">
    <name type="scientific">Zea mays</name>
    <name type="common">Maize</name>
    <dbReference type="NCBI Taxonomy" id="4577"/>
    <lineage>
        <taxon>Eukaryota</taxon>
        <taxon>Viridiplantae</taxon>
        <taxon>Streptophyta</taxon>
        <taxon>Embryophyta</taxon>
        <taxon>Tracheophyta</taxon>
        <taxon>Spermatophyta</taxon>
        <taxon>Magnoliopsida</taxon>
        <taxon>Liliopsida</taxon>
        <taxon>Poales</taxon>
        <taxon>Poaceae</taxon>
        <taxon>PACMAD clade</taxon>
        <taxon>Panicoideae</taxon>
        <taxon>Andropogonodae</taxon>
        <taxon>Andropogoneae</taxon>
        <taxon>Tripsacinae</taxon>
        <taxon>Zea</taxon>
    </lineage>
</organism>
<dbReference type="FunFam" id="3.40.50.300:FF:000326">
    <property type="entry name" value="P-loop containing nucleoside triphosphate hydrolase"/>
    <property type="match status" value="1"/>
</dbReference>
<dbReference type="GO" id="GO:0016787">
    <property type="term" value="F:hydrolase activity"/>
    <property type="evidence" value="ECO:0007669"/>
    <property type="project" value="UniProtKB-KW"/>
</dbReference>
<dbReference type="InterPro" id="IPR047187">
    <property type="entry name" value="SF1_C_Upf1"/>
</dbReference>
<evidence type="ECO:0000256" key="1">
    <source>
        <dbReference type="ARBA" id="ARBA00022741"/>
    </source>
</evidence>
<protein>
    <recommendedName>
        <fullName evidence="5">DNA2/NAM7 helicase-like C-terminal domain-containing protein</fullName>
    </recommendedName>
</protein>
<dbReference type="Gramene" id="Zm00001eb351660_T001">
    <property type="protein sequence ID" value="Zm00001eb351660_P001"/>
    <property type="gene ID" value="Zm00001eb351660"/>
</dbReference>
<reference evidence="7" key="1">
    <citation type="journal article" date="2009" name="Science">
        <title>The B73 maize genome: complexity, diversity, and dynamics.</title>
        <authorList>
            <person name="Schnable P.S."/>
            <person name="Ware D."/>
            <person name="Fulton R.S."/>
            <person name="Stein J.C."/>
            <person name="Wei F."/>
            <person name="Pasternak S."/>
            <person name="Liang C."/>
            <person name="Zhang J."/>
            <person name="Fulton L."/>
            <person name="Graves T.A."/>
            <person name="Minx P."/>
            <person name="Reily A.D."/>
            <person name="Courtney L."/>
            <person name="Kruchowski S.S."/>
            <person name="Tomlinson C."/>
            <person name="Strong C."/>
            <person name="Delehaunty K."/>
            <person name="Fronick C."/>
            <person name="Courtney B."/>
            <person name="Rock S.M."/>
            <person name="Belter E."/>
            <person name="Du F."/>
            <person name="Kim K."/>
            <person name="Abbott R.M."/>
            <person name="Cotton M."/>
            <person name="Levy A."/>
            <person name="Marchetto P."/>
            <person name="Ochoa K."/>
            <person name="Jackson S.M."/>
            <person name="Gillam B."/>
            <person name="Chen W."/>
            <person name="Yan L."/>
            <person name="Higginbotham J."/>
            <person name="Cardenas M."/>
            <person name="Waligorski J."/>
            <person name="Applebaum E."/>
            <person name="Phelps L."/>
            <person name="Falcone J."/>
            <person name="Kanchi K."/>
            <person name="Thane T."/>
            <person name="Scimone A."/>
            <person name="Thane N."/>
            <person name="Henke J."/>
            <person name="Wang T."/>
            <person name="Ruppert J."/>
            <person name="Shah N."/>
            <person name="Rotter K."/>
            <person name="Hodges J."/>
            <person name="Ingenthron E."/>
            <person name="Cordes M."/>
            <person name="Kohlberg S."/>
            <person name="Sgro J."/>
            <person name="Delgado B."/>
            <person name="Mead K."/>
            <person name="Chinwalla A."/>
            <person name="Leonard S."/>
            <person name="Crouse K."/>
            <person name="Collura K."/>
            <person name="Kudrna D."/>
            <person name="Currie J."/>
            <person name="He R."/>
            <person name="Angelova A."/>
            <person name="Rajasekar S."/>
            <person name="Mueller T."/>
            <person name="Lomeli R."/>
            <person name="Scara G."/>
            <person name="Ko A."/>
            <person name="Delaney K."/>
            <person name="Wissotski M."/>
            <person name="Lopez G."/>
            <person name="Campos D."/>
            <person name="Braidotti M."/>
            <person name="Ashley E."/>
            <person name="Golser W."/>
            <person name="Kim H."/>
            <person name="Lee S."/>
            <person name="Lin J."/>
            <person name="Dujmic Z."/>
            <person name="Kim W."/>
            <person name="Talag J."/>
            <person name="Zuccolo A."/>
            <person name="Fan C."/>
            <person name="Sebastian A."/>
            <person name="Kramer M."/>
            <person name="Spiegel L."/>
            <person name="Nascimento L."/>
            <person name="Zutavern T."/>
            <person name="Miller B."/>
            <person name="Ambroise C."/>
            <person name="Muller S."/>
            <person name="Spooner W."/>
            <person name="Narechania A."/>
            <person name="Ren L."/>
            <person name="Wei S."/>
            <person name="Kumari S."/>
            <person name="Faga B."/>
            <person name="Levy M.J."/>
            <person name="McMahan L."/>
            <person name="Van Buren P."/>
            <person name="Vaughn M.W."/>
            <person name="Ying K."/>
            <person name="Yeh C.-T."/>
            <person name="Emrich S.J."/>
            <person name="Jia Y."/>
            <person name="Kalyanaraman A."/>
            <person name="Hsia A.-P."/>
            <person name="Barbazuk W.B."/>
            <person name="Baucom R.S."/>
            <person name="Brutnell T.P."/>
            <person name="Carpita N.C."/>
            <person name="Chaparro C."/>
            <person name="Chia J.-M."/>
            <person name="Deragon J.-M."/>
            <person name="Estill J.C."/>
            <person name="Fu Y."/>
            <person name="Jeddeloh J.A."/>
            <person name="Han Y."/>
            <person name="Lee H."/>
            <person name="Li P."/>
            <person name="Lisch D.R."/>
            <person name="Liu S."/>
            <person name="Liu Z."/>
            <person name="Nagel D.H."/>
            <person name="McCann M.C."/>
            <person name="SanMiguel P."/>
            <person name="Myers A.M."/>
            <person name="Nettleton D."/>
            <person name="Nguyen J."/>
            <person name="Penning B.W."/>
            <person name="Ponnala L."/>
            <person name="Schneider K.L."/>
            <person name="Schwartz D.C."/>
            <person name="Sharma A."/>
            <person name="Soderlund C."/>
            <person name="Springer N.M."/>
            <person name="Sun Q."/>
            <person name="Wang H."/>
            <person name="Waterman M."/>
            <person name="Westerman R."/>
            <person name="Wolfgruber T.K."/>
            <person name="Yang L."/>
            <person name="Yu Y."/>
            <person name="Zhang L."/>
            <person name="Zhou S."/>
            <person name="Zhu Q."/>
            <person name="Bennetzen J.L."/>
            <person name="Dawe R.K."/>
            <person name="Jiang J."/>
            <person name="Jiang N."/>
            <person name="Presting G.G."/>
            <person name="Wessler S.R."/>
            <person name="Aluru S."/>
            <person name="Martienssen R.A."/>
            <person name="Clifton S.W."/>
            <person name="McCombie W.R."/>
            <person name="Wing R.A."/>
            <person name="Wilson R.K."/>
        </authorList>
    </citation>
    <scope>NUCLEOTIDE SEQUENCE [LARGE SCALE GENOMIC DNA]</scope>
    <source>
        <strain evidence="7">cv. B73</strain>
    </source>
</reference>
<dbReference type="PANTHER" id="PTHR47676:SF1">
    <property type="entry name" value="SMR DOMAIN-CONTAINING PROTEIN"/>
    <property type="match status" value="1"/>
</dbReference>
<evidence type="ECO:0000259" key="5">
    <source>
        <dbReference type="Pfam" id="PF13087"/>
    </source>
</evidence>
<keyword evidence="2" id="KW-0378">Hydrolase</keyword>
<dbReference type="InterPro" id="IPR027417">
    <property type="entry name" value="P-loop_NTPase"/>
</dbReference>